<keyword evidence="3" id="KW-1185">Reference proteome</keyword>
<feature type="region of interest" description="Disordered" evidence="1">
    <location>
        <begin position="731"/>
        <end position="833"/>
    </location>
</feature>
<feature type="compositionally biased region" description="Acidic residues" evidence="1">
    <location>
        <begin position="102"/>
        <end position="122"/>
    </location>
</feature>
<evidence type="ECO:0000313" key="2">
    <source>
        <dbReference type="EMBL" id="KAK0530934.1"/>
    </source>
</evidence>
<dbReference type="Proteomes" id="UP001176521">
    <property type="component" value="Unassembled WGS sequence"/>
</dbReference>
<feature type="region of interest" description="Disordered" evidence="1">
    <location>
        <begin position="93"/>
        <end position="152"/>
    </location>
</feature>
<feature type="region of interest" description="Disordered" evidence="1">
    <location>
        <begin position="579"/>
        <end position="641"/>
    </location>
</feature>
<comment type="caution">
    <text evidence="2">The sequence shown here is derived from an EMBL/GenBank/DDBJ whole genome shotgun (WGS) entry which is preliminary data.</text>
</comment>
<evidence type="ECO:0000256" key="1">
    <source>
        <dbReference type="SAM" id="MobiDB-lite"/>
    </source>
</evidence>
<reference evidence="2" key="1">
    <citation type="journal article" date="2023" name="PhytoFront">
        <title>Draft Genome Resources of Seven Strains of Tilletia horrida, Causal Agent of Kernel Smut of Rice.</title>
        <authorList>
            <person name="Khanal S."/>
            <person name="Antony Babu S."/>
            <person name="Zhou X.G."/>
        </authorList>
    </citation>
    <scope>NUCLEOTIDE SEQUENCE</scope>
    <source>
        <strain evidence="2">TX3</strain>
    </source>
</reference>
<feature type="compositionally biased region" description="Low complexity" evidence="1">
    <location>
        <begin position="599"/>
        <end position="619"/>
    </location>
</feature>
<proteinExistence type="predicted"/>
<feature type="compositionally biased region" description="Basic and acidic residues" evidence="1">
    <location>
        <begin position="1"/>
        <end position="11"/>
    </location>
</feature>
<feature type="compositionally biased region" description="Polar residues" evidence="1">
    <location>
        <begin position="824"/>
        <end position="833"/>
    </location>
</feature>
<feature type="region of interest" description="Disordered" evidence="1">
    <location>
        <begin position="390"/>
        <end position="441"/>
    </location>
</feature>
<gene>
    <name evidence="2" type="ORF">OC842_003769</name>
</gene>
<accession>A0AAN6GD05</accession>
<feature type="compositionally biased region" description="Pro residues" evidence="1">
    <location>
        <begin position="694"/>
        <end position="705"/>
    </location>
</feature>
<protein>
    <submittedName>
        <fullName evidence="2">Uncharacterized protein</fullName>
    </submittedName>
</protein>
<evidence type="ECO:0000313" key="3">
    <source>
        <dbReference type="Proteomes" id="UP001176521"/>
    </source>
</evidence>
<feature type="compositionally biased region" description="Polar residues" evidence="1">
    <location>
        <begin position="332"/>
        <end position="351"/>
    </location>
</feature>
<feature type="region of interest" description="Disordered" evidence="1">
    <location>
        <begin position="677"/>
        <end position="712"/>
    </location>
</feature>
<feature type="region of interest" description="Disordered" evidence="1">
    <location>
        <begin position="1"/>
        <end position="76"/>
    </location>
</feature>
<dbReference type="AlphaFoldDB" id="A0AAN6GD05"/>
<feature type="compositionally biased region" description="Low complexity" evidence="1">
    <location>
        <begin position="735"/>
        <end position="790"/>
    </location>
</feature>
<name>A0AAN6GD05_9BASI</name>
<organism evidence="2 3">
    <name type="scientific">Tilletia horrida</name>
    <dbReference type="NCBI Taxonomy" id="155126"/>
    <lineage>
        <taxon>Eukaryota</taxon>
        <taxon>Fungi</taxon>
        <taxon>Dikarya</taxon>
        <taxon>Basidiomycota</taxon>
        <taxon>Ustilaginomycotina</taxon>
        <taxon>Exobasidiomycetes</taxon>
        <taxon>Tilletiales</taxon>
        <taxon>Tilletiaceae</taxon>
        <taxon>Tilletia</taxon>
    </lineage>
</organism>
<dbReference type="EMBL" id="JAPDMQ010000200">
    <property type="protein sequence ID" value="KAK0530934.1"/>
    <property type="molecule type" value="Genomic_DNA"/>
</dbReference>
<feature type="compositionally biased region" description="Acidic residues" evidence="1">
    <location>
        <begin position="364"/>
        <end position="375"/>
    </location>
</feature>
<feature type="region of interest" description="Disordered" evidence="1">
    <location>
        <begin position="332"/>
        <end position="375"/>
    </location>
</feature>
<sequence length="833" mass="88926">MAKPEHSEESSAVHAAELGFQEGINGVQKGQRMTEGAIEAVSAVPSSRDTPPAVPASAVALSKEPAAQPIQSAQPVKQNALVSQVQPLGQVAAWSAPRDDNIEISDGEDEDQDDDDKDDVELVETALDPRSPRLGLSLPALNGAASGPAPASNKAPPFAFMVDRQVMMKIKDDQYIDIIQLVEAVIYKLAFQRDLSPEELLQDKPLPTKETQLDLNTYAEVLHYYVALMRHLNVTASSVTAMQNLNDRILQHPRRVDRLEALIRWHRFRRRTWHDSGHKFPLDELDEDEFAQILFAGLSDSQMADLVAHGAPGKDKNGLEASARVLSIASATNASKNGNGTNSPADSSMESNGKGKGKRKADDREDDHDDDASDNDDLWVSVARLRRLRKKQKQQLRKGQQDTRKQGSGQEGAGQQGTEQPVAEIETASEPTELQCPTAPKTPPSILVPEKAAVDLCIPLYIVTKDGPHILLQGQYFPIKELNISINGQSPAISKDKLDKLLARHRGRVATRGPPSHKCTHIILGYSSGWARKSSAMAANVPFLTEGDIYVLKIVLSKQPYELLKPPGQNTKVTAVGKMATSDQTIKDVRSPPHMTLRSHTASSAPPASSVNSARSIALPAPPPSQSSANPQLKSSGSAGRMLQRFESPAEPQANSISSAGWLQPFAENAMDMDAANTGARAPAPPVRASARPLPSPPPPPPPPSVVASWLRPSPPTYKGDVKRVPLVTHAPVQSSSSSTGPSVNSAAASASPKPPSSATFSSFDPRLPTASGSPSAASASGPQSTSSTANQERMNVDEPSRAPGIGPALEHGAAQHKSDAVPAQSTAVKRET</sequence>